<dbReference type="GO" id="GO:0042597">
    <property type="term" value="C:periplasmic space"/>
    <property type="evidence" value="ECO:0007669"/>
    <property type="project" value="UniProtKB-SubCell"/>
</dbReference>
<evidence type="ECO:0000256" key="5">
    <source>
        <dbReference type="SAM" id="Coils"/>
    </source>
</evidence>
<keyword evidence="5" id="KW-0175">Coiled coil</keyword>
<dbReference type="GO" id="GO:0016829">
    <property type="term" value="F:lyase activity"/>
    <property type="evidence" value="ECO:0007669"/>
    <property type="project" value="UniProtKB-KW"/>
</dbReference>
<dbReference type="RefSeq" id="WP_078664205.1">
    <property type="nucleotide sequence ID" value="NZ_FUXM01000001.1"/>
</dbReference>
<dbReference type="Gene3D" id="2.70.98.70">
    <property type="match status" value="1"/>
</dbReference>
<evidence type="ECO:0000256" key="4">
    <source>
        <dbReference type="ARBA" id="ARBA00023239"/>
    </source>
</evidence>
<keyword evidence="2" id="KW-0732">Signal</keyword>
<comment type="subcellular location">
    <subcellularLocation>
        <location evidence="1">Periplasm</location>
    </subcellularLocation>
</comment>
<dbReference type="EMBL" id="FUXM01000001">
    <property type="protein sequence ID" value="SJZ50253.1"/>
    <property type="molecule type" value="Genomic_DNA"/>
</dbReference>
<accession>A0A1T4L6M0</accession>
<dbReference type="OrthoDB" id="7335480at2"/>
<name>A0A1T4L6M0_9FIRM</name>
<evidence type="ECO:0000313" key="8">
    <source>
        <dbReference type="EMBL" id="SJZ50253.1"/>
    </source>
</evidence>
<reference evidence="9" key="1">
    <citation type="submission" date="2017-02" db="EMBL/GenBank/DDBJ databases">
        <authorList>
            <person name="Varghese N."/>
            <person name="Submissions S."/>
        </authorList>
    </citation>
    <scope>NUCLEOTIDE SEQUENCE [LARGE SCALE GENOMIC DNA]</scope>
    <source>
        <strain evidence="9">DSM 16521</strain>
    </source>
</reference>
<evidence type="ECO:0000256" key="2">
    <source>
        <dbReference type="ARBA" id="ARBA00022729"/>
    </source>
</evidence>
<dbReference type="InterPro" id="IPR012480">
    <property type="entry name" value="Hepar_II_III_C"/>
</dbReference>
<keyword evidence="3" id="KW-0574">Periplasm</keyword>
<dbReference type="SUPFAM" id="SSF48230">
    <property type="entry name" value="Chondroitin AC/alginate lyase"/>
    <property type="match status" value="1"/>
</dbReference>
<evidence type="ECO:0000259" key="6">
    <source>
        <dbReference type="Pfam" id="PF07940"/>
    </source>
</evidence>
<proteinExistence type="predicted"/>
<gene>
    <name evidence="8" type="ORF">SAMN02745885_00045</name>
</gene>
<feature type="domain" description="Heparinase II/III-like C-terminal" evidence="6">
    <location>
        <begin position="411"/>
        <end position="629"/>
    </location>
</feature>
<dbReference type="Proteomes" id="UP000189933">
    <property type="component" value="Unassembled WGS sequence"/>
</dbReference>
<sequence>MRKWKWYFRRLSAMNNKEILQRLQRELKKAKYRKNIFKQKYLKLPRFVTKHNDLWKNNFQINDNNIRTELNSLLFESNLYLGTIYNFLNKGYYTAKIDWNYDDINFKNAPLEFAFDINYKDFNIVGDIKNIWEKNRHQHLSLVAVAYKCTKDNKYAEYIKDQLISWVEQNPILYGVNWASPLELGIRLISWVWIERLLRDWNGYDQLFGSKGLMWEPIYWHQKIISDFYSIGSSANNHLIGEMAGLYISSTVWPIFKESEEWRKLSADILEREIELQFFDSGLNKEQAFSYHLFVIEFLLLAAIEGDRFGKPFSNKYKLKLRKAIEIIPFLIDTGNNLPNYGDSDEGLAILLHPKKFPRINWIFWIANMWLSSDLPVSNEQGLLTARIIYPEGCVSIAKLSNICSKDVKFHIFEDAGLYIFTQNRYSEKEIFCTFDAGPIGYLSLAAHGHADALSFTLSVGGLPVIIDPGTYQYNVDLYWRNYFRGTKAHNTINIDDLDQSVSGGPFLWTKKANVQVLNWTELPNGASITAQHDGYLRLPGRIIHQRTFTLDNNKIEIIDRVLGNGNHKVEWRLHFSPHCKAEIIDNQCLVSWNNGKLIIDLDTRLNWLLEYGGTNAGWYSEGFNLKQPIYTLIGYQNSMLPLEIGCRIKVINSGTSTDNSIGKYD</sequence>
<dbReference type="PANTHER" id="PTHR39210">
    <property type="entry name" value="HEPARIN-SULFATE LYASE"/>
    <property type="match status" value="1"/>
</dbReference>
<feature type="coiled-coil region" evidence="5">
    <location>
        <begin position="13"/>
        <end position="40"/>
    </location>
</feature>
<evidence type="ECO:0000313" key="9">
    <source>
        <dbReference type="Proteomes" id="UP000189933"/>
    </source>
</evidence>
<keyword evidence="9" id="KW-1185">Reference proteome</keyword>
<dbReference type="Pfam" id="PF07940">
    <property type="entry name" value="Hepar_II_III_C"/>
    <property type="match status" value="1"/>
</dbReference>
<keyword evidence="4" id="KW-0456">Lyase</keyword>
<dbReference type="PANTHER" id="PTHR39210:SF1">
    <property type="entry name" value="HEPARIN-SULFATE LYASE"/>
    <property type="match status" value="1"/>
</dbReference>
<dbReference type="Gene3D" id="1.50.10.100">
    <property type="entry name" value="Chondroitin AC/alginate lyase"/>
    <property type="match status" value="1"/>
</dbReference>
<dbReference type="InterPro" id="IPR008929">
    <property type="entry name" value="Chondroitin_lyas"/>
</dbReference>
<evidence type="ECO:0000259" key="7">
    <source>
        <dbReference type="Pfam" id="PF16889"/>
    </source>
</evidence>
<dbReference type="Pfam" id="PF16889">
    <property type="entry name" value="Hepar_II_III_N"/>
    <property type="match status" value="1"/>
</dbReference>
<organism evidence="8 9">
    <name type="scientific">Carboxydocella sporoproducens DSM 16521</name>
    <dbReference type="NCBI Taxonomy" id="1121270"/>
    <lineage>
        <taxon>Bacteria</taxon>
        <taxon>Bacillati</taxon>
        <taxon>Bacillota</taxon>
        <taxon>Clostridia</taxon>
        <taxon>Eubacteriales</taxon>
        <taxon>Clostridiales Family XVI. Incertae Sedis</taxon>
        <taxon>Carboxydocella</taxon>
    </lineage>
</organism>
<evidence type="ECO:0000256" key="1">
    <source>
        <dbReference type="ARBA" id="ARBA00004418"/>
    </source>
</evidence>
<evidence type="ECO:0000256" key="3">
    <source>
        <dbReference type="ARBA" id="ARBA00022764"/>
    </source>
</evidence>
<dbReference type="AlphaFoldDB" id="A0A1T4L6M0"/>
<protein>
    <submittedName>
        <fullName evidence="8">Heparinase II/III N-terminus</fullName>
    </submittedName>
</protein>
<dbReference type="InterPro" id="IPR031680">
    <property type="entry name" value="Hepar_II_III_N"/>
</dbReference>
<feature type="domain" description="Heparin-sulfate lyase N-terminal" evidence="7">
    <location>
        <begin position="39"/>
        <end position="345"/>
    </location>
</feature>